<sequence length="798" mass="89475">MRRISGRVTRDDIRSAGLRRWNGRARITTEWINVFHEPELCWPTGDCLVYLREPGQSSRGPAFRIHTDCLKVRGFETLVDRCVVRNSIHAGAQCVLPNCPGCDPQQSLQELYIPAPYGIGLEETFNHHITTRNFFAWLYNRPLAGRTLGKALVEVKRRMDVYRPDYSSQNTLEVVSYAENQRYLDFRECVDHALAALYLAEELEIEDLWVDAFAHCVGLSHRGLRSSVEYVMISPKSKTLISRAKLELDDRLNRTNESVVNFFDDKVSGSFLGLPQTARAHLERFRAFLKMVYVDRYGCWPPPGFEEESIQQAVYAEMLTDFQNLYQHLVDPESSTNMEGTDINKTGGVCTIQNIQVFDFKHNYEPLAQPLPLMPTALEPGTNQRTKSQRRMSWNPIQKRKADKDAHKMREKQALMTASDRDLLIMDCDLVRKFSEFEEQSVDNDLEGLPLAEGRKVRWMLVYAILQVFRSVSQPPKQVRNVTDLTYSLCCRPPKKMPWQGTRVPAIRTGVQSSSQLQLVPDQSYSHTNASTCSIGEQVARGRSLKARRRTLPDKLPGALTASLSTKTPPGSRASSLKRLMSRRNRYATEPLPTKRPSFCEIYIQGYGNGLNEVKREVIAVPAAELTAEPEAAEESIRGGPPAPQELVGHEVHELDASGDEALTCPPSSEEAALTTPAMSRESSTTSTSSHWSKKSGDSDLDPTTPSSDAVCTLQEILRRSQIDRGEDGMPIQKGTTPQTPGSASIITIMDHNDHIGEDDDALTMPSVHFNTLTWDKILAEQLVPVTASAANPITIQA</sequence>
<evidence type="ECO:0000313" key="4">
    <source>
        <dbReference type="Proteomes" id="UP000054342"/>
    </source>
</evidence>
<dbReference type="STRING" id="348802.A0A0D2EN64"/>
<feature type="region of interest" description="Disordered" evidence="1">
    <location>
        <begin position="548"/>
        <end position="575"/>
    </location>
</feature>
<dbReference type="Pfam" id="PF26013">
    <property type="entry name" value="DUF8004"/>
    <property type="match status" value="1"/>
</dbReference>
<dbReference type="RefSeq" id="XP_013316744.1">
    <property type="nucleotide sequence ID" value="XM_013461290.1"/>
</dbReference>
<name>A0A0D2EN64_9EURO</name>
<evidence type="ECO:0000259" key="2">
    <source>
        <dbReference type="Pfam" id="PF26013"/>
    </source>
</evidence>
<protein>
    <recommendedName>
        <fullName evidence="2">DUF8004 domain-containing protein</fullName>
    </recommendedName>
</protein>
<feature type="compositionally biased region" description="Low complexity" evidence="1">
    <location>
        <begin position="680"/>
        <end position="691"/>
    </location>
</feature>
<feature type="region of interest" description="Disordered" evidence="1">
    <location>
        <begin position="380"/>
        <end position="407"/>
    </location>
</feature>
<dbReference type="Proteomes" id="UP000054342">
    <property type="component" value="Unassembled WGS sequence"/>
</dbReference>
<proteinExistence type="predicted"/>
<gene>
    <name evidence="3" type="ORF">PV05_04840</name>
</gene>
<dbReference type="HOGENOM" id="CLU_010761_2_0_1"/>
<evidence type="ECO:0000313" key="3">
    <source>
        <dbReference type="EMBL" id="KIW56160.1"/>
    </source>
</evidence>
<dbReference type="EMBL" id="KN847319">
    <property type="protein sequence ID" value="KIW56160.1"/>
    <property type="molecule type" value="Genomic_DNA"/>
</dbReference>
<dbReference type="PANTHER" id="PTHR39601">
    <property type="entry name" value="CHORIOGENIN HMINOR"/>
    <property type="match status" value="1"/>
</dbReference>
<dbReference type="AlphaFoldDB" id="A0A0D2EN64"/>
<reference evidence="3 4" key="1">
    <citation type="submission" date="2015-01" db="EMBL/GenBank/DDBJ databases">
        <title>The Genome Sequence of Exophiala xenobiotica CBS118157.</title>
        <authorList>
            <consortium name="The Broad Institute Genomics Platform"/>
            <person name="Cuomo C."/>
            <person name="de Hoog S."/>
            <person name="Gorbushina A."/>
            <person name="Stielow B."/>
            <person name="Teixiera M."/>
            <person name="Abouelleil A."/>
            <person name="Chapman S.B."/>
            <person name="Priest M."/>
            <person name="Young S.K."/>
            <person name="Wortman J."/>
            <person name="Nusbaum C."/>
            <person name="Birren B."/>
        </authorList>
    </citation>
    <scope>NUCLEOTIDE SEQUENCE [LARGE SCALE GENOMIC DNA]</scope>
    <source>
        <strain evidence="3 4">CBS 118157</strain>
    </source>
</reference>
<feature type="compositionally biased region" description="Polar residues" evidence="1">
    <location>
        <begin position="381"/>
        <end position="396"/>
    </location>
</feature>
<keyword evidence="4" id="KW-1185">Reference proteome</keyword>
<accession>A0A0D2EN64</accession>
<dbReference type="GeneID" id="25326748"/>
<feature type="compositionally biased region" description="Polar residues" evidence="1">
    <location>
        <begin position="562"/>
        <end position="575"/>
    </location>
</feature>
<feature type="region of interest" description="Disordered" evidence="1">
    <location>
        <begin position="659"/>
        <end position="709"/>
    </location>
</feature>
<dbReference type="OrthoDB" id="4114825at2759"/>
<organism evidence="3 4">
    <name type="scientific">Exophiala xenobiotica</name>
    <dbReference type="NCBI Taxonomy" id="348802"/>
    <lineage>
        <taxon>Eukaryota</taxon>
        <taxon>Fungi</taxon>
        <taxon>Dikarya</taxon>
        <taxon>Ascomycota</taxon>
        <taxon>Pezizomycotina</taxon>
        <taxon>Eurotiomycetes</taxon>
        <taxon>Chaetothyriomycetidae</taxon>
        <taxon>Chaetothyriales</taxon>
        <taxon>Herpotrichiellaceae</taxon>
        <taxon>Exophiala</taxon>
    </lineage>
</organism>
<dbReference type="PANTHER" id="PTHR39601:SF1">
    <property type="entry name" value="CHORIOGENIN HMINOR"/>
    <property type="match status" value="1"/>
</dbReference>
<dbReference type="InterPro" id="IPR058317">
    <property type="entry name" value="DUF8004"/>
</dbReference>
<feature type="region of interest" description="Disordered" evidence="1">
    <location>
        <begin position="721"/>
        <end position="742"/>
    </location>
</feature>
<feature type="domain" description="DUF8004" evidence="2">
    <location>
        <begin position="173"/>
        <end position="262"/>
    </location>
</feature>
<evidence type="ECO:0000256" key="1">
    <source>
        <dbReference type="SAM" id="MobiDB-lite"/>
    </source>
</evidence>